<keyword evidence="3" id="KW-0812">Transmembrane</keyword>
<evidence type="ECO:0000259" key="4">
    <source>
        <dbReference type="SMART" id="SM01359"/>
    </source>
</evidence>
<protein>
    <submittedName>
        <fullName evidence="6">Alpha-2-macroglobulin</fullName>
    </submittedName>
</protein>
<dbReference type="Pfam" id="PF11974">
    <property type="entry name" value="bMG3"/>
    <property type="match status" value="1"/>
</dbReference>
<keyword evidence="3" id="KW-0472">Membrane</keyword>
<dbReference type="KEGG" id="dov:DSCO28_44250"/>
<keyword evidence="2" id="KW-0732">Signal</keyword>
<dbReference type="InterPro" id="IPR002890">
    <property type="entry name" value="MG2"/>
</dbReference>
<dbReference type="Proteomes" id="UP000425960">
    <property type="component" value="Chromosome"/>
</dbReference>
<proteinExistence type="inferred from homology"/>
<dbReference type="Pfam" id="PF07703">
    <property type="entry name" value="A2M_BRD"/>
    <property type="match status" value="1"/>
</dbReference>
<dbReference type="InterPro" id="IPR041246">
    <property type="entry name" value="Bact_MG10"/>
</dbReference>
<dbReference type="InterPro" id="IPR051802">
    <property type="entry name" value="YfhM-like"/>
</dbReference>
<feature type="domain" description="Alpha-2-macroglobulin bait region" evidence="4">
    <location>
        <begin position="1044"/>
        <end position="1183"/>
    </location>
</feature>
<evidence type="ECO:0000256" key="3">
    <source>
        <dbReference type="SAM" id="Phobius"/>
    </source>
</evidence>
<evidence type="ECO:0000256" key="1">
    <source>
        <dbReference type="ARBA" id="ARBA00010556"/>
    </source>
</evidence>
<reference evidence="6 7" key="1">
    <citation type="submission" date="2019-11" db="EMBL/GenBank/DDBJ databases">
        <title>Comparative genomics of hydrocarbon-degrading Desulfosarcina strains.</title>
        <authorList>
            <person name="Watanabe M."/>
            <person name="Kojima H."/>
            <person name="Fukui M."/>
        </authorList>
    </citation>
    <scope>NUCLEOTIDE SEQUENCE [LARGE SCALE GENOMIC DNA]</scope>
    <source>
        <strain evidence="6 7">28bB2T</strain>
    </source>
</reference>
<dbReference type="InterPro" id="IPR011625">
    <property type="entry name" value="A2M_N_BRD"/>
</dbReference>
<comment type="similarity">
    <text evidence="1">Belongs to the protease inhibitor I39 (alpha-2-macroglobulin) family. Bacterial alpha-2-macroglobulin subfamily.</text>
</comment>
<dbReference type="Pfam" id="PF17973">
    <property type="entry name" value="bMG10"/>
    <property type="match status" value="1"/>
</dbReference>
<dbReference type="CDD" id="cd02891">
    <property type="entry name" value="A2M_like"/>
    <property type="match status" value="1"/>
</dbReference>
<sequence>MQRIANILRWLFGRLTYTAPPWIAGINGFRRQRPATFWTISGLVLLSAIGIGYLMALPSPLQVTAQITPPGPPADVEDPLPDPLVVRFDYDRENGRPDRPIPEAAPSVARVDLIGKIVDGIGLNPALAGHWQWTDDRTLEFIPETAWPAGTRFTIDFPPSIFTPETRLKKAAAQFSTPSFQATIENLEFYQDPVQADQRKVVATILFSHPVDGPGLAPHITMAMRPSGEGIDTPPRPVDVTVTTDKTGRRAYLASAPLTLPAQANTMRLTITPGIMPATGGNATTESLSDTVLVPDRYSFLKVSEADTRIVTNDQGDPQQVISLAFTDAIAQKELIDKLSVHLLPEVNRRRNSRHWNSPRDVGDQELAAAQHLTVKAIPNPRDASTSYHFVIDAPEKRSLYLRIDPGLESANGFVQAGFFDTVLSVPAYPRQVRLAGEGSLVTAAGQQRLGIMARGLTALRTTVGRLLPGQLTHLITQTDGDIRDPDFTQAEFSEENITDISRTILTLKPLHPSRANYTALDLSTYLADGNRGYGLFFVSVEGWDPVRKRPVGGTADRRLILITDLGLVVKDNADNSHDVFVQRLSSGKPVEGAMVQLLGKNGLPLFRQATDTNGHAAMPTTRDFRNERQPSVYLVTTETDTAFIPFEGHARQVDYSRYDVGGEWDDAGRDGRLNAFLFSDRGIYRPGETVHLGMIVKTVPLDNVTDIPLEAVIQGPRHNTVKTERVTLPAKGFFEIAYPTDTTADTGRYQVSLYLVRDNRQRGRLLGSTAFTVEEFVPDTMKIKSTLMDVPPRGWTTAPSLTARVVLTNLFGTPAQDRRVQAHMRIRPAQFRFAEFADYHFSDPLDDASRSPLHLNEALAPATTDADGKVVFQIPLDRFREGTYQLSFSAEGFDPAGGRSVSAQNGTLISPLPHLVGFKTDGDLGFIHAGSDRQVAWIAIAPDLKRLTLSGLTLTRLEIQHLSTLVKQPNGTFAYQTVDRERVVDQSPFTIHASGNATRLPTADSGDWAMEVHDLDGTRLARLTYTVVGHGNLTGRLEKEAALQVRLDKSDYQAGETIGLSITAPYVGAGLITIESDRVHAFKWFRTTTLSTLETIRLPGDLEGNAYLNVVFVRDTASREIFTSPLSTAVVPVTIDRRRRRLDVGLRVDEHVRPGQALTIGYQCSQSARVAVFAVDEGILQVAGYRLPQPLDHFMKKRALRVTTRQMLDLILPEYELLREAMASGGGLMRKALAANLNPFARRTDKPAVFWSGIVDGGPEERTVDFTVPDTFSGNLVVMAVAVAENAVGSASTGTLVRGPFVLSPSLPLQAAPGDEFTATVGVSNLVQGSGPEAVVEVSVSASDGLTIVGERTLRLTVGEGSETPGHFTVKAGDTPGAASLAFTARLGDESARRTAGLSIRPAVPYRTTFASGYAENGTARIPLSRRLFPQLAEQHAAASASPLVLVDALSAYLAHFPHGCTEQVVSQVFPLVGLSTLPAYASRRAEVEAHFGALIDRLRERQQANGGFSFWPGNATAADFPSVYAMHFLIDAREAGFAVPGDMLGRGTDYLRQVAARDTEKLSDARVRAQAIYLLTRLGETTTNSLVRLQEQLEQTHKDRWQSDLTAMSMAATYTLLKMDGDAQRLVDGYPMGKSHDGPAGDFDRPLTRDAQALYLLSRHFAARAKALDGETLLRLVDPIFRGKTNTIGASYTILALAAYSRLNLPADAAETIRFDLETAGGAKQPLEPRMNPFPAAVYSGDAGRMDISGTGPVFYLNVQSGFDRSLPDQPLRSGLEIHRDFVNTDGDVVDTFTQGEEVTVRLRIRSLETKHVSNVAIIDLLPGGFEVVRRSVPRTVKGWRADYVDVREDRVVFYGSVEKSVRELTYRAKVTAPGRFARPPAFAEAMYDPNLQAATAAGTVTVAPAP</sequence>
<keyword evidence="3" id="KW-1133">Transmembrane helix</keyword>
<dbReference type="EMBL" id="AP021876">
    <property type="protein sequence ID" value="BBO83859.1"/>
    <property type="molecule type" value="Genomic_DNA"/>
</dbReference>
<evidence type="ECO:0000313" key="7">
    <source>
        <dbReference type="Proteomes" id="UP000425960"/>
    </source>
</evidence>
<accession>A0A5K7ZUG2</accession>
<dbReference type="PANTHER" id="PTHR40094">
    <property type="entry name" value="ALPHA-2-MACROGLOBULIN HOMOLOG"/>
    <property type="match status" value="1"/>
</dbReference>
<dbReference type="Pfam" id="PF17972">
    <property type="entry name" value="bMG5"/>
    <property type="match status" value="1"/>
</dbReference>
<evidence type="ECO:0000313" key="6">
    <source>
        <dbReference type="EMBL" id="BBO83859.1"/>
    </source>
</evidence>
<dbReference type="Gene3D" id="2.60.40.3710">
    <property type="match status" value="1"/>
</dbReference>
<dbReference type="SMART" id="SM01360">
    <property type="entry name" value="A2M"/>
    <property type="match status" value="1"/>
</dbReference>
<name>A0A5K7ZUG2_9BACT</name>
<dbReference type="PANTHER" id="PTHR40094:SF1">
    <property type="entry name" value="UBIQUITIN DOMAIN-CONTAINING PROTEIN"/>
    <property type="match status" value="1"/>
</dbReference>
<feature type="domain" description="Alpha-2-macroglobulin" evidence="5">
    <location>
        <begin position="1249"/>
        <end position="1341"/>
    </location>
</feature>
<organism evidence="6 7">
    <name type="scientific">Desulfosarcina ovata subsp. sediminis</name>
    <dbReference type="NCBI Taxonomy" id="885957"/>
    <lineage>
        <taxon>Bacteria</taxon>
        <taxon>Pseudomonadati</taxon>
        <taxon>Thermodesulfobacteriota</taxon>
        <taxon>Desulfobacteria</taxon>
        <taxon>Desulfobacterales</taxon>
        <taxon>Desulfosarcinaceae</taxon>
        <taxon>Desulfosarcina</taxon>
    </lineage>
</organism>
<dbReference type="GO" id="GO:0004866">
    <property type="term" value="F:endopeptidase inhibitor activity"/>
    <property type="evidence" value="ECO:0007669"/>
    <property type="project" value="InterPro"/>
</dbReference>
<dbReference type="SUPFAM" id="SSF48239">
    <property type="entry name" value="Terpenoid cyclases/Protein prenyltransferases"/>
    <property type="match status" value="1"/>
</dbReference>
<evidence type="ECO:0000259" key="5">
    <source>
        <dbReference type="SMART" id="SM01360"/>
    </source>
</evidence>
<dbReference type="InterPro" id="IPR008930">
    <property type="entry name" value="Terpenoid_cyclase/PrenylTrfase"/>
</dbReference>
<dbReference type="InterPro" id="IPR021868">
    <property type="entry name" value="Alpha_2_Macroglob_MG3"/>
</dbReference>
<dbReference type="InterPro" id="IPR041203">
    <property type="entry name" value="Bact_A2M_MG5"/>
</dbReference>
<dbReference type="Pfam" id="PF00207">
    <property type="entry name" value="A2M"/>
    <property type="match status" value="1"/>
</dbReference>
<dbReference type="Gene3D" id="1.50.10.20">
    <property type="match status" value="1"/>
</dbReference>
<evidence type="ECO:0000256" key="2">
    <source>
        <dbReference type="ARBA" id="ARBA00022729"/>
    </source>
</evidence>
<feature type="transmembrane region" description="Helical" evidence="3">
    <location>
        <begin position="35"/>
        <end position="56"/>
    </location>
</feature>
<gene>
    <name evidence="6" type="ORF">DSCO28_44250</name>
</gene>
<dbReference type="Gene3D" id="2.60.40.1930">
    <property type="match status" value="1"/>
</dbReference>
<dbReference type="Pfam" id="PF01835">
    <property type="entry name" value="MG2"/>
    <property type="match status" value="1"/>
</dbReference>
<dbReference type="RefSeq" id="WP_155323973.1">
    <property type="nucleotide sequence ID" value="NZ_AP021876.1"/>
</dbReference>
<dbReference type="SMART" id="SM01359">
    <property type="entry name" value="A2M_N_2"/>
    <property type="match status" value="1"/>
</dbReference>
<dbReference type="InterPro" id="IPR001599">
    <property type="entry name" value="Macroglobln_a2"/>
</dbReference>